<keyword evidence="2 5" id="KW-0853">WD repeat</keyword>
<feature type="coiled-coil region" evidence="6">
    <location>
        <begin position="9"/>
        <end position="36"/>
    </location>
</feature>
<dbReference type="GO" id="GO:0031267">
    <property type="term" value="F:small GTPase binding"/>
    <property type="evidence" value="ECO:0007669"/>
    <property type="project" value="EnsemblFungi"/>
</dbReference>
<dbReference type="Pfam" id="PF00400">
    <property type="entry name" value="WD40"/>
    <property type="match status" value="7"/>
</dbReference>
<dbReference type="InterPro" id="IPR001632">
    <property type="entry name" value="WD40_G-protein_beta-like"/>
</dbReference>
<dbReference type="GO" id="GO:0001965">
    <property type="term" value="F:G-protein alpha-subunit binding"/>
    <property type="evidence" value="ECO:0007669"/>
    <property type="project" value="EnsemblFungi"/>
</dbReference>
<feature type="repeat" description="WD" evidence="5">
    <location>
        <begin position="78"/>
        <end position="119"/>
    </location>
</feature>
<keyword evidence="3" id="KW-0677">Repeat</keyword>
<feature type="repeat" description="WD" evidence="5">
    <location>
        <begin position="283"/>
        <end position="324"/>
    </location>
</feature>
<dbReference type="PANTHER" id="PTHR19850">
    <property type="entry name" value="GUANINE NUCLEOTIDE-BINDING PROTEIN BETA G PROTEIN BETA"/>
    <property type="match status" value="1"/>
</dbReference>
<evidence type="ECO:0000256" key="1">
    <source>
        <dbReference type="ARBA" id="ARBA00009768"/>
    </source>
</evidence>
<evidence type="ECO:0000256" key="6">
    <source>
        <dbReference type="SAM" id="Coils"/>
    </source>
</evidence>
<dbReference type="PRINTS" id="PR00319">
    <property type="entry name" value="GPROTEINB"/>
</dbReference>
<dbReference type="InterPro" id="IPR020472">
    <property type="entry name" value="WD40_PAC1"/>
</dbReference>
<dbReference type="OrthoDB" id="10255630at2759"/>
<dbReference type="AlphaFoldDB" id="A0A1E4TW23"/>
<dbReference type="SMART" id="SM00320">
    <property type="entry name" value="WD40"/>
    <property type="match status" value="7"/>
</dbReference>
<dbReference type="EMBL" id="KV454013">
    <property type="protein sequence ID" value="ODV95936.1"/>
    <property type="molecule type" value="Genomic_DNA"/>
</dbReference>
<dbReference type="GO" id="GO:0031682">
    <property type="term" value="F:G-protein gamma-subunit binding"/>
    <property type="evidence" value="ECO:0007669"/>
    <property type="project" value="EnsemblFungi"/>
</dbReference>
<feature type="repeat" description="WD" evidence="5">
    <location>
        <begin position="425"/>
        <end position="458"/>
    </location>
</feature>
<dbReference type="Gene3D" id="2.130.10.10">
    <property type="entry name" value="YVTN repeat-like/Quinoprotein amine dehydrogenase"/>
    <property type="match status" value="2"/>
</dbReference>
<dbReference type="GO" id="GO:0043577">
    <property type="term" value="P:chemotropism"/>
    <property type="evidence" value="ECO:0007669"/>
    <property type="project" value="EnsemblFungi"/>
</dbReference>
<sequence>MTEFMTAKYIDVSSKMEQINERIRLAKQETEILNQQIIKVNTRLNDRNLIETASNIMSLPPDYNANSKNSTLKLYKTLTGHSEKIANIRWNKDSRHLLSASQDGYMIIWDTLSGLKTNAIELDSEWVLTCAYSPNGQLVASGGLKNNCTVYNVVVNKLLFHPQRANNYISSSGSGVNGVESYPMSKINVNRSQYAAVFKGHKCYISDCEFINNNQILTASGDLTCALWDIARGSRVREFTQHLGDVLSLAVQPATSNPLFVSGSADGIARVWDLRKPTPVQWYHVSKSDITTMKFFPESYSFATGSDDDMIRFYDLKADRELSEYTLPRTLQQLHRSKRQSHYPNINRTSGAGGDGASSLRAPGNTGHFGTDSSSSTNSSIYSSIDSLGVISIDFSSSGRLMYACYADLSCVVWDTLKAEVLGQIEGHSGRINQVSVSPDGKSVCTASWDDTIKIWIP</sequence>
<keyword evidence="9" id="KW-1185">Reference proteome</keyword>
<dbReference type="PROSITE" id="PS50294">
    <property type="entry name" value="WD_REPEATS_REGION"/>
    <property type="match status" value="3"/>
</dbReference>
<dbReference type="GO" id="GO:0019901">
    <property type="term" value="F:protein kinase binding"/>
    <property type="evidence" value="ECO:0007669"/>
    <property type="project" value="EnsemblFungi"/>
</dbReference>
<accession>A0A1E4TW23</accession>
<dbReference type="GO" id="GO:1903260">
    <property type="term" value="P:protein localization to mating projection tip"/>
    <property type="evidence" value="ECO:0007669"/>
    <property type="project" value="EnsemblFungi"/>
</dbReference>
<evidence type="ECO:0000313" key="8">
    <source>
        <dbReference type="EMBL" id="ODV95936.1"/>
    </source>
</evidence>
<feature type="region of interest" description="Disordered" evidence="7">
    <location>
        <begin position="335"/>
        <end position="379"/>
    </location>
</feature>
<dbReference type="GO" id="GO:0000750">
    <property type="term" value="P:pheromone-dependent signal transduction involved in conjugation with cellular fusion"/>
    <property type="evidence" value="ECO:0007669"/>
    <property type="project" value="EnsemblFungi"/>
</dbReference>
<dbReference type="STRING" id="669874.A0A1E4TW23"/>
<comment type="similarity">
    <text evidence="1">Belongs to the WD repeat G protein beta family.</text>
</comment>
<feature type="repeat" description="WD" evidence="5">
    <location>
        <begin position="239"/>
        <end position="275"/>
    </location>
</feature>
<organism evidence="8 9">
    <name type="scientific">Pachysolen tannophilus NRRL Y-2460</name>
    <dbReference type="NCBI Taxonomy" id="669874"/>
    <lineage>
        <taxon>Eukaryota</taxon>
        <taxon>Fungi</taxon>
        <taxon>Dikarya</taxon>
        <taxon>Ascomycota</taxon>
        <taxon>Saccharomycotina</taxon>
        <taxon>Pichiomycetes</taxon>
        <taxon>Pachysolenaceae</taxon>
        <taxon>Pachysolen</taxon>
    </lineage>
</organism>
<proteinExistence type="inferred from homology"/>
<dbReference type="GO" id="GO:0005834">
    <property type="term" value="C:heterotrimeric G-protein complex"/>
    <property type="evidence" value="ECO:0007669"/>
    <property type="project" value="EnsemblFungi"/>
</dbReference>
<keyword evidence="4" id="KW-0807">Transducer</keyword>
<dbReference type="PROSITE" id="PS00678">
    <property type="entry name" value="WD_REPEATS_1"/>
    <property type="match status" value="1"/>
</dbReference>
<feature type="repeat" description="WD" evidence="5">
    <location>
        <begin position="198"/>
        <end position="238"/>
    </location>
</feature>
<evidence type="ECO:0000256" key="7">
    <source>
        <dbReference type="SAM" id="MobiDB-lite"/>
    </source>
</evidence>
<dbReference type="InterPro" id="IPR001680">
    <property type="entry name" value="WD40_rpt"/>
</dbReference>
<dbReference type="InterPro" id="IPR016346">
    <property type="entry name" value="G-protein_beta_1-5"/>
</dbReference>
<name>A0A1E4TW23_PACTA</name>
<dbReference type="CDD" id="cd00200">
    <property type="entry name" value="WD40"/>
    <property type="match status" value="1"/>
</dbReference>
<dbReference type="InterPro" id="IPR036322">
    <property type="entry name" value="WD40_repeat_dom_sf"/>
</dbReference>
<gene>
    <name evidence="8" type="ORF">PACTADRAFT_49367</name>
</gene>
<dbReference type="GO" id="GO:0001403">
    <property type="term" value="P:invasive growth in response to glucose limitation"/>
    <property type="evidence" value="ECO:0007669"/>
    <property type="project" value="EnsemblFungi"/>
</dbReference>
<evidence type="ECO:0000256" key="3">
    <source>
        <dbReference type="ARBA" id="ARBA00022737"/>
    </source>
</evidence>
<dbReference type="GO" id="GO:0005937">
    <property type="term" value="C:mating projection"/>
    <property type="evidence" value="ECO:0007669"/>
    <property type="project" value="EnsemblFungi"/>
</dbReference>
<evidence type="ECO:0000313" key="9">
    <source>
        <dbReference type="Proteomes" id="UP000094236"/>
    </source>
</evidence>
<dbReference type="InterPro" id="IPR019775">
    <property type="entry name" value="WD40_repeat_CS"/>
</dbReference>
<reference evidence="9" key="1">
    <citation type="submission" date="2016-05" db="EMBL/GenBank/DDBJ databases">
        <title>Comparative genomics of biotechnologically important yeasts.</title>
        <authorList>
            <consortium name="DOE Joint Genome Institute"/>
            <person name="Riley R."/>
            <person name="Haridas S."/>
            <person name="Wolfe K.H."/>
            <person name="Lopes M.R."/>
            <person name="Hittinger C.T."/>
            <person name="Goker M."/>
            <person name="Salamov A."/>
            <person name="Wisecaver J."/>
            <person name="Long T.M."/>
            <person name="Aerts A.L."/>
            <person name="Barry K."/>
            <person name="Choi C."/>
            <person name="Clum A."/>
            <person name="Coughlan A.Y."/>
            <person name="Deshpande S."/>
            <person name="Douglass A.P."/>
            <person name="Hanson S.J."/>
            <person name="Klenk H.-P."/>
            <person name="Labutti K."/>
            <person name="Lapidus A."/>
            <person name="Lindquist E."/>
            <person name="Lipzen A."/>
            <person name="Meier-Kolthoff J.P."/>
            <person name="Ohm R.A."/>
            <person name="Otillar R.P."/>
            <person name="Pangilinan J."/>
            <person name="Peng Y."/>
            <person name="Rokas A."/>
            <person name="Rosa C.A."/>
            <person name="Scheuner C."/>
            <person name="Sibirny A.A."/>
            <person name="Slot J.C."/>
            <person name="Stielow J.B."/>
            <person name="Sun H."/>
            <person name="Kurtzman C.P."/>
            <person name="Blackwell M."/>
            <person name="Grigoriev I.V."/>
            <person name="Jeffries T.W."/>
        </authorList>
    </citation>
    <scope>NUCLEOTIDE SEQUENCE [LARGE SCALE GENOMIC DNA]</scope>
    <source>
        <strain evidence="9">NRRL Y-2460</strain>
    </source>
</reference>
<evidence type="ECO:0000256" key="2">
    <source>
        <dbReference type="ARBA" id="ARBA00022574"/>
    </source>
</evidence>
<dbReference type="InterPro" id="IPR015943">
    <property type="entry name" value="WD40/YVTN_repeat-like_dom_sf"/>
</dbReference>
<keyword evidence="6" id="KW-0175">Coiled coil</keyword>
<evidence type="ECO:0000256" key="5">
    <source>
        <dbReference type="PROSITE-ProRule" id="PRU00221"/>
    </source>
</evidence>
<evidence type="ECO:0000256" key="4">
    <source>
        <dbReference type="ARBA" id="ARBA00023224"/>
    </source>
</evidence>
<dbReference type="GO" id="GO:0031680">
    <property type="term" value="C:G-protein beta/gamma-subunit complex"/>
    <property type="evidence" value="ECO:0007669"/>
    <property type="project" value="EnsemblFungi"/>
</dbReference>
<dbReference type="GO" id="GO:0061951">
    <property type="term" value="P:establishment of protein localization to plasma membrane"/>
    <property type="evidence" value="ECO:0007669"/>
    <property type="project" value="EnsemblFungi"/>
</dbReference>
<dbReference type="GO" id="GO:0120171">
    <property type="term" value="C:Cdc24p-Far1p-Gbetagamma complex"/>
    <property type="evidence" value="ECO:0007669"/>
    <property type="project" value="EnsemblFungi"/>
</dbReference>
<dbReference type="PRINTS" id="PR00320">
    <property type="entry name" value="GPROTEINBRPT"/>
</dbReference>
<dbReference type="Proteomes" id="UP000094236">
    <property type="component" value="Unassembled WGS sequence"/>
</dbReference>
<dbReference type="GO" id="GO:0097110">
    <property type="term" value="F:scaffold protein binding"/>
    <property type="evidence" value="ECO:0007669"/>
    <property type="project" value="EnsemblFungi"/>
</dbReference>
<dbReference type="PROSITE" id="PS50082">
    <property type="entry name" value="WD_REPEATS_2"/>
    <property type="match status" value="5"/>
</dbReference>
<dbReference type="SUPFAM" id="SSF50978">
    <property type="entry name" value="WD40 repeat-like"/>
    <property type="match status" value="1"/>
</dbReference>
<protein>
    <submittedName>
        <fullName evidence="8">Uncharacterized protein</fullName>
    </submittedName>
</protein>